<proteinExistence type="predicted"/>
<reference evidence="1" key="1">
    <citation type="submission" date="2014-09" db="EMBL/GenBank/DDBJ databases">
        <authorList>
            <person name="Magalhaes I.L.F."/>
            <person name="Oliveira U."/>
            <person name="Santos F.R."/>
            <person name="Vidigal T.H.D.A."/>
            <person name="Brescovit A.D."/>
            <person name="Santos A.J."/>
        </authorList>
    </citation>
    <scope>NUCLEOTIDE SEQUENCE</scope>
    <source>
        <tissue evidence="1">Shoot tissue taken approximately 20 cm above the soil surface</tissue>
    </source>
</reference>
<reference evidence="1" key="2">
    <citation type="journal article" date="2015" name="Data Brief">
        <title>Shoot transcriptome of the giant reed, Arundo donax.</title>
        <authorList>
            <person name="Barrero R.A."/>
            <person name="Guerrero F.D."/>
            <person name="Moolhuijzen P."/>
            <person name="Goolsby J.A."/>
            <person name="Tidwell J."/>
            <person name="Bellgard S.E."/>
            <person name="Bellgard M.I."/>
        </authorList>
    </citation>
    <scope>NUCLEOTIDE SEQUENCE</scope>
    <source>
        <tissue evidence="1">Shoot tissue taken approximately 20 cm above the soil surface</tissue>
    </source>
</reference>
<dbReference type="AlphaFoldDB" id="A0A0A8Y9H7"/>
<organism evidence="1">
    <name type="scientific">Arundo donax</name>
    <name type="common">Giant reed</name>
    <name type="synonym">Donax arundinaceus</name>
    <dbReference type="NCBI Taxonomy" id="35708"/>
    <lineage>
        <taxon>Eukaryota</taxon>
        <taxon>Viridiplantae</taxon>
        <taxon>Streptophyta</taxon>
        <taxon>Embryophyta</taxon>
        <taxon>Tracheophyta</taxon>
        <taxon>Spermatophyta</taxon>
        <taxon>Magnoliopsida</taxon>
        <taxon>Liliopsida</taxon>
        <taxon>Poales</taxon>
        <taxon>Poaceae</taxon>
        <taxon>PACMAD clade</taxon>
        <taxon>Arundinoideae</taxon>
        <taxon>Arundineae</taxon>
        <taxon>Arundo</taxon>
    </lineage>
</organism>
<sequence>MWSPAEPIRPSVAISSVIQKLVTEIYEVVTEIYEVVTDHV</sequence>
<protein>
    <submittedName>
        <fullName evidence="1">Uncharacterized protein</fullName>
    </submittedName>
</protein>
<name>A0A0A8Y9H7_ARUDO</name>
<accession>A0A0A8Y9H7</accession>
<evidence type="ECO:0000313" key="1">
    <source>
        <dbReference type="EMBL" id="JAD22449.1"/>
    </source>
</evidence>
<dbReference type="EMBL" id="GBRH01275446">
    <property type="protein sequence ID" value="JAD22449.1"/>
    <property type="molecule type" value="Transcribed_RNA"/>
</dbReference>